<dbReference type="Pfam" id="PF06422">
    <property type="entry name" value="PDR_CDR"/>
    <property type="match status" value="2"/>
</dbReference>
<dbReference type="EMBL" id="BPQB01000084">
    <property type="protein sequence ID" value="GJE98261.1"/>
    <property type="molecule type" value="Genomic_DNA"/>
</dbReference>
<feature type="transmembrane region" description="Helical" evidence="10">
    <location>
        <begin position="73"/>
        <end position="93"/>
    </location>
</feature>
<reference evidence="12 13" key="1">
    <citation type="submission" date="2021-08" db="EMBL/GenBank/DDBJ databases">
        <title>Draft Genome Sequence of Phanerochaete sordida strain YK-624.</title>
        <authorList>
            <person name="Mori T."/>
            <person name="Dohra H."/>
            <person name="Suzuki T."/>
            <person name="Kawagishi H."/>
            <person name="Hirai H."/>
        </authorList>
    </citation>
    <scope>NUCLEOTIDE SEQUENCE [LARGE SCALE GENOMIC DNA]</scope>
    <source>
        <strain evidence="12 13">YK-624</strain>
    </source>
</reference>
<dbReference type="GO" id="GO:0016887">
    <property type="term" value="F:ATP hydrolysis activity"/>
    <property type="evidence" value="ECO:0007669"/>
    <property type="project" value="InterPro"/>
</dbReference>
<dbReference type="InterPro" id="IPR013525">
    <property type="entry name" value="ABC2_TM"/>
</dbReference>
<evidence type="ECO:0000256" key="1">
    <source>
        <dbReference type="ARBA" id="ARBA00004141"/>
    </source>
</evidence>
<dbReference type="PROSITE" id="PS50893">
    <property type="entry name" value="ABC_TRANSPORTER_2"/>
    <property type="match status" value="1"/>
</dbReference>
<dbReference type="InterPro" id="IPR043926">
    <property type="entry name" value="ABCG_dom"/>
</dbReference>
<comment type="caution">
    <text evidence="12">The sequence shown here is derived from an EMBL/GenBank/DDBJ whole genome shotgun (WGS) entry which is preliminary data.</text>
</comment>
<dbReference type="Gene3D" id="3.40.50.300">
    <property type="entry name" value="P-loop containing nucleotide triphosphate hydrolases"/>
    <property type="match status" value="1"/>
</dbReference>
<evidence type="ECO:0000256" key="8">
    <source>
        <dbReference type="ARBA" id="ARBA00023136"/>
    </source>
</evidence>
<feature type="transmembrane region" description="Helical" evidence="10">
    <location>
        <begin position="861"/>
        <end position="882"/>
    </location>
</feature>
<dbReference type="InterPro" id="IPR034003">
    <property type="entry name" value="ABCG_PDR_2"/>
</dbReference>
<protein>
    <submittedName>
        <fullName evidence="12">Pleiotropic drug resistance ABC transporter</fullName>
    </submittedName>
</protein>
<dbReference type="GO" id="GO:0005524">
    <property type="term" value="F:ATP binding"/>
    <property type="evidence" value="ECO:0007669"/>
    <property type="project" value="UniProtKB-KW"/>
</dbReference>
<evidence type="ECO:0000256" key="4">
    <source>
        <dbReference type="ARBA" id="ARBA00022692"/>
    </source>
</evidence>
<dbReference type="GO" id="GO:0016020">
    <property type="term" value="C:membrane"/>
    <property type="evidence" value="ECO:0007669"/>
    <property type="project" value="UniProtKB-SubCell"/>
</dbReference>
<dbReference type="InterPro" id="IPR003439">
    <property type="entry name" value="ABC_transporter-like_ATP-bd"/>
</dbReference>
<accession>A0A9P3LK85</accession>
<feature type="transmembrane region" description="Helical" evidence="10">
    <location>
        <begin position="738"/>
        <end position="757"/>
    </location>
</feature>
<keyword evidence="6" id="KW-0067">ATP-binding</keyword>
<dbReference type="Pfam" id="PF00005">
    <property type="entry name" value="ABC_tran"/>
    <property type="match status" value="1"/>
</dbReference>
<evidence type="ECO:0000256" key="5">
    <source>
        <dbReference type="ARBA" id="ARBA00022741"/>
    </source>
</evidence>
<keyword evidence="7 10" id="KW-1133">Transmembrane helix</keyword>
<feature type="compositionally biased region" description="Basic and acidic residues" evidence="9">
    <location>
        <begin position="232"/>
        <end position="250"/>
    </location>
</feature>
<comment type="subcellular location">
    <subcellularLocation>
        <location evidence="1">Membrane</location>
        <topology evidence="1">Multi-pass membrane protein</topology>
    </subcellularLocation>
</comment>
<name>A0A9P3LK85_9APHY</name>
<dbReference type="FunFam" id="3.40.50.300:FF:000054">
    <property type="entry name" value="ABC multidrug transporter atrF"/>
    <property type="match status" value="1"/>
</dbReference>
<feature type="transmembrane region" description="Helical" evidence="10">
    <location>
        <begin position="18"/>
        <end position="36"/>
    </location>
</feature>
<dbReference type="AlphaFoldDB" id="A0A9P3LK85"/>
<proteinExistence type="inferred from homology"/>
<dbReference type="Proteomes" id="UP000703269">
    <property type="component" value="Unassembled WGS sequence"/>
</dbReference>
<dbReference type="OrthoDB" id="245989at2759"/>
<dbReference type="Pfam" id="PF01061">
    <property type="entry name" value="ABC2_membrane"/>
    <property type="match status" value="2"/>
</dbReference>
<feature type="transmembrane region" description="Helical" evidence="10">
    <location>
        <begin position="711"/>
        <end position="732"/>
    </location>
</feature>
<evidence type="ECO:0000256" key="10">
    <source>
        <dbReference type="SAM" id="Phobius"/>
    </source>
</evidence>
<gene>
    <name evidence="12" type="ORF">PsYK624_144870</name>
</gene>
<keyword evidence="4 10" id="KW-0812">Transmembrane</keyword>
<comment type="similarity">
    <text evidence="2">Belongs to the ABC transporter superfamily. ABCG family. PDR (TC 3.A.1.205) subfamily.</text>
</comment>
<dbReference type="SMART" id="SM00382">
    <property type="entry name" value="AAA"/>
    <property type="match status" value="1"/>
</dbReference>
<dbReference type="Pfam" id="PF19055">
    <property type="entry name" value="ABC2_membrane_7"/>
    <property type="match status" value="1"/>
</dbReference>
<keyword evidence="3" id="KW-0813">Transport</keyword>
<dbReference type="SUPFAM" id="SSF52540">
    <property type="entry name" value="P-loop containing nucleoside triphosphate hydrolases"/>
    <property type="match status" value="1"/>
</dbReference>
<organism evidence="12 13">
    <name type="scientific">Phanerochaete sordida</name>
    <dbReference type="NCBI Taxonomy" id="48140"/>
    <lineage>
        <taxon>Eukaryota</taxon>
        <taxon>Fungi</taxon>
        <taxon>Dikarya</taxon>
        <taxon>Basidiomycota</taxon>
        <taxon>Agaricomycotina</taxon>
        <taxon>Agaricomycetes</taxon>
        <taxon>Polyporales</taxon>
        <taxon>Phanerochaetaceae</taxon>
        <taxon>Phanerochaete</taxon>
    </lineage>
</organism>
<feature type="transmembrane region" description="Helical" evidence="10">
    <location>
        <begin position="43"/>
        <end position="61"/>
    </location>
</feature>
<dbReference type="InterPro" id="IPR027417">
    <property type="entry name" value="P-loop_NTPase"/>
</dbReference>
<feature type="transmembrane region" description="Helical" evidence="10">
    <location>
        <begin position="597"/>
        <end position="617"/>
    </location>
</feature>
<dbReference type="GO" id="GO:0140359">
    <property type="term" value="F:ABC-type transporter activity"/>
    <property type="evidence" value="ECO:0007669"/>
    <property type="project" value="InterPro"/>
</dbReference>
<evidence type="ECO:0000256" key="2">
    <source>
        <dbReference type="ARBA" id="ARBA00006012"/>
    </source>
</evidence>
<evidence type="ECO:0000256" key="9">
    <source>
        <dbReference type="SAM" id="MobiDB-lite"/>
    </source>
</evidence>
<feature type="domain" description="ABC transporter" evidence="11">
    <location>
        <begin position="268"/>
        <end position="504"/>
    </location>
</feature>
<dbReference type="InterPro" id="IPR003593">
    <property type="entry name" value="AAA+_ATPase"/>
</dbReference>
<feature type="transmembrane region" description="Helical" evidence="10">
    <location>
        <begin position="179"/>
        <end position="199"/>
    </location>
</feature>
<evidence type="ECO:0000256" key="6">
    <source>
        <dbReference type="ARBA" id="ARBA00022840"/>
    </source>
</evidence>
<evidence type="ECO:0000259" key="11">
    <source>
        <dbReference type="PROSITE" id="PS50893"/>
    </source>
</evidence>
<feature type="region of interest" description="Disordered" evidence="9">
    <location>
        <begin position="225"/>
        <end position="252"/>
    </location>
</feature>
<keyword evidence="5" id="KW-0547">Nucleotide-binding</keyword>
<dbReference type="InterPro" id="IPR010929">
    <property type="entry name" value="PDR_CDR_ABC"/>
</dbReference>
<evidence type="ECO:0000256" key="3">
    <source>
        <dbReference type="ARBA" id="ARBA00022448"/>
    </source>
</evidence>
<keyword evidence="13" id="KW-1185">Reference proteome</keyword>
<sequence>MYYPFIEALALTLVDMPIAFGTLLVFCIVLYFVVGLQQSAGQFFIFLLFVYAMTITMRSWFRALASAFKSPAPAQTVSGLAILVLVLYTGYTIPQPSMIGALRWITYINPLRYGFEALLTNEFHTLDGQCSSLIPQGPGYAGIALQNQVCTAVGSLPGQATVDGNRYVQLSFNYSYAHLWRNFGIVVAFGAGFLALYLLGTQLNTGSSADSAVVLYKRGARVGAAPAPAAQDEEKGARPDADPAREKGEEQAQALQDAPVMNDVFSWQHLQYVVPVGHGKTRKLLDDISGYVAPGKLTALMGESGAGKTTLLNVLAQRTSTGVVTGDRFVNGHAPPPDFQAQTGYCQQMDTHLPTTTVREALLFSARMRQPREVPDAEKAAYVEQVLAMCGLEAHADAVVGSLGVEHRKRTTIGVELAARPRLLLFLDEPTSGLDSQSAWAIMAFLRTLADRGLSILCTIHQPSGELFQVFDRLLLLRKGGQTVYFGDIGRNSSTLIGYFERNGAAKCGPEENPAEYILTVIGAGATATTEFDWHEKWLESKEAHELQAELDRLHTEGRARGAVGATYKSEFATPWLFQVRELVARDCLAHWRDPTYLLAKIALNIVAGLFIGFTFFKSKDTLQGSQNKLFAIFMGTIVSVPLANQLQVPFIDMRSVYEIRERPSRMYAWTALVTAQIVAEVPWNILGSTLFFVCWYWTVGFHTSRGGYTWLLYAVINPIYYTTIGQAVAAMSPNTEIAALLFSFLFSFVVTFNGVLQPFRELGWWRWMYRLSPYTYLIEGLLGQAIGRQTISCSDVELVQVHPPAGETCGAFLGPFISNAGGYVTNPDASDACLYCSFRTTDEFLVNSFNIEWGHRWRNVGLMFAFIAFNIFATYAFTYIFRINKTNPFKWLAARLRRNRS</sequence>
<evidence type="ECO:0000313" key="13">
    <source>
        <dbReference type="Proteomes" id="UP000703269"/>
    </source>
</evidence>
<keyword evidence="8 10" id="KW-0472">Membrane</keyword>
<evidence type="ECO:0000256" key="7">
    <source>
        <dbReference type="ARBA" id="ARBA00022989"/>
    </source>
</evidence>
<dbReference type="CDD" id="cd03232">
    <property type="entry name" value="ABCG_PDR_domain2"/>
    <property type="match status" value="1"/>
</dbReference>
<evidence type="ECO:0000313" key="12">
    <source>
        <dbReference type="EMBL" id="GJE98261.1"/>
    </source>
</evidence>
<feature type="transmembrane region" description="Helical" evidence="10">
    <location>
        <begin position="629"/>
        <end position="647"/>
    </location>
</feature>
<feature type="transmembrane region" description="Helical" evidence="10">
    <location>
        <begin position="667"/>
        <end position="699"/>
    </location>
</feature>
<dbReference type="PANTHER" id="PTHR19241">
    <property type="entry name" value="ATP-BINDING CASSETTE TRANSPORTER"/>
    <property type="match status" value="1"/>
</dbReference>